<evidence type="ECO:0000313" key="1">
    <source>
        <dbReference type="EMBL" id="KAJ8117238.1"/>
    </source>
</evidence>
<accession>A0ACC2IQ50</accession>
<proteinExistence type="predicted"/>
<keyword evidence="2" id="KW-1185">Reference proteome</keyword>
<evidence type="ECO:0000313" key="2">
    <source>
        <dbReference type="Proteomes" id="UP001153331"/>
    </source>
</evidence>
<gene>
    <name evidence="1" type="ORF">OPT61_g1518</name>
</gene>
<comment type="caution">
    <text evidence="1">The sequence shown here is derived from an EMBL/GenBank/DDBJ whole genome shotgun (WGS) entry which is preliminary data.</text>
</comment>
<dbReference type="Proteomes" id="UP001153331">
    <property type="component" value="Unassembled WGS sequence"/>
</dbReference>
<name>A0ACC2IQ50_9PLEO</name>
<sequence>MESSDIETCKPLSDTRTYTYSDLDNGFTPPSSCLEHAYTSAPSGYDYYSSSTIGSDVKTFVSLDVYRGRNPACLPPRYPAACSYTGTFTQILANPYDNLPTTSQPGILVIGTTWSETHYIYSPATCPEGYAPMSTQNDASSADLTSAVCCPMGFYLASQTICQSDCSSVVLEERTMTFDSSVLKLFAPTIKVAWDASDVVRWKMAPATSTPTVLSAAPTSSTTGESTPSILSRDARIGIAVAVPATVTAIIVAAVLLWRRRTKRRRTSKGQERDDLGLYKAELSGEGKQHAELADEARLHETEADERPKEVAEQCAPVELESDWAGWEASALGETPRAAPGLVQTDGIRSNAEFRNSIQQTPVDNTVTSVAVAGLENWIRDPVTGYHIELSIIGYRTLVASEAEEFEKPDEADERNLGVERKSECNGYTARNLLTVEQSTSVPGASCTFIGASCNSGVGKSHPPDVVNVGATNTITEPKSKRRAPTHHAAAEATHAQTAHGLWGSPGLHAFMPDNLDIPHLKRAVVRRLEGQLRKFAVLLCCCRLAERRPKGWEVALLGAAKLSRSQMAVVSCPEWVGVKSPSRRGCRRSRCRGPISEAYDEPAKMDSRRAATQNGSPHLLKETFVMSLKQEIETWVAALASYDNNEFDEALKVFDQISDTSKILFNCGVIHATLGEHERAVDCYQRAVRLDQYLAVAYFQQGVSNFLMGDFEEALANFNDTLLYLRGNNNIDYEQLGLKFKLYSCEVLFNRGLCYIYLQQRDAGLQDLSFAAKEKVVPDHDVIDEAIREEAEGYTVFSIPVGIVYRPNDAKVKNLKTKDYLGKARLVAASDRNNAFTGFTGAEIKKMGNTATDDRPEEKLSFAATNLVKPELQSRARQQSEPPMNRNMFPPTPPPEGDGRGSKGSSNEPMSRAQSVRGGGPKPQPLNLGRAAFDQRNEEPRRQPTQRSASERPPPNRSESMRNRPRDKPRRRGSEEDIIDGYNDDIYDSYQSRSSRGQYGRGSKQGGSRRPAYIEEEEEDDYDGSDLDDAEFEMMSRNSKSRRRSPARSTRSGGSGGARGVAGKIRVKVHGNDTRYVFATADMTMREFSSSIRDKFGMRQNFKVEIKDDGDMITMADQDDLDMAIDSARDNARRTGETPKMEVWIREV</sequence>
<protein>
    <submittedName>
        <fullName evidence="1">Uncharacterized protein</fullName>
    </submittedName>
</protein>
<organism evidence="1 2">
    <name type="scientific">Boeremia exigua</name>
    <dbReference type="NCBI Taxonomy" id="749465"/>
    <lineage>
        <taxon>Eukaryota</taxon>
        <taxon>Fungi</taxon>
        <taxon>Dikarya</taxon>
        <taxon>Ascomycota</taxon>
        <taxon>Pezizomycotina</taxon>
        <taxon>Dothideomycetes</taxon>
        <taxon>Pleosporomycetidae</taxon>
        <taxon>Pleosporales</taxon>
        <taxon>Pleosporineae</taxon>
        <taxon>Didymellaceae</taxon>
        <taxon>Boeremia</taxon>
    </lineage>
</organism>
<reference evidence="1" key="1">
    <citation type="submission" date="2022-11" db="EMBL/GenBank/DDBJ databases">
        <title>Genome Sequence of Boeremia exigua.</title>
        <authorList>
            <person name="Buettner E."/>
        </authorList>
    </citation>
    <scope>NUCLEOTIDE SEQUENCE</scope>
    <source>
        <strain evidence="1">CU02</strain>
    </source>
</reference>
<dbReference type="EMBL" id="JAPHNI010000061">
    <property type="protein sequence ID" value="KAJ8117238.1"/>
    <property type="molecule type" value="Genomic_DNA"/>
</dbReference>